<dbReference type="Proteomes" id="UP000774570">
    <property type="component" value="Unassembled WGS sequence"/>
</dbReference>
<comment type="caution">
    <text evidence="1">The sequence shown here is derived from an EMBL/GenBank/DDBJ whole genome shotgun (WGS) entry which is preliminary data.</text>
</comment>
<sequence>MAWIWRLEKDGGQEAGMSEESFSTQADAESWLGENWRALRAEGIAQVVLVDGERTVYPMSLDDPQ</sequence>
<dbReference type="EMBL" id="JAIBOA010000001">
    <property type="protein sequence ID" value="MBW8480822.1"/>
    <property type="molecule type" value="Genomic_DNA"/>
</dbReference>
<proteinExistence type="predicted"/>
<dbReference type="RefSeq" id="WP_220162109.1">
    <property type="nucleotide sequence ID" value="NZ_JAIBOA010000001.1"/>
</dbReference>
<evidence type="ECO:0000313" key="2">
    <source>
        <dbReference type="Proteomes" id="UP000774570"/>
    </source>
</evidence>
<organism evidence="1 2">
    <name type="scientific">Actinomadura parmotrematis</name>
    <dbReference type="NCBI Taxonomy" id="2864039"/>
    <lineage>
        <taxon>Bacteria</taxon>
        <taxon>Bacillati</taxon>
        <taxon>Actinomycetota</taxon>
        <taxon>Actinomycetes</taxon>
        <taxon>Streptosporangiales</taxon>
        <taxon>Thermomonosporaceae</taxon>
        <taxon>Actinomadura</taxon>
    </lineage>
</organism>
<keyword evidence="2" id="KW-1185">Reference proteome</keyword>
<gene>
    <name evidence="1" type="ORF">K1Y72_00480</name>
</gene>
<evidence type="ECO:0000313" key="1">
    <source>
        <dbReference type="EMBL" id="MBW8480822.1"/>
    </source>
</evidence>
<reference evidence="1 2" key="1">
    <citation type="submission" date="2021-07" db="EMBL/GenBank/DDBJ databases">
        <title>Actinomadura sp. PM05-2 isolated from lichen.</title>
        <authorList>
            <person name="Somphong A."/>
            <person name="Phongsopitanun W."/>
            <person name="Tanasupawat S."/>
            <person name="Peongsungnone V."/>
        </authorList>
    </citation>
    <scope>NUCLEOTIDE SEQUENCE [LARGE SCALE GENOMIC DNA]</scope>
    <source>
        <strain evidence="1 2">PM05-2</strain>
    </source>
</reference>
<protein>
    <submittedName>
        <fullName evidence="1">Uncharacterized protein</fullName>
    </submittedName>
</protein>
<accession>A0ABS7FML3</accession>
<name>A0ABS7FML3_9ACTN</name>